<dbReference type="EMBL" id="AASUOH010000022">
    <property type="protein sequence ID" value="EFH0044566.1"/>
    <property type="molecule type" value="Genomic_DNA"/>
</dbReference>
<evidence type="ECO:0000313" key="20">
    <source>
        <dbReference type="Proteomes" id="UP000486847"/>
    </source>
</evidence>
<evidence type="ECO:0000313" key="22">
    <source>
        <dbReference type="Proteomes" id="UP000528199"/>
    </source>
</evidence>
<dbReference type="EMBL" id="UGAK01000003">
    <property type="protein sequence ID" value="STF95527.1"/>
    <property type="molecule type" value="Genomic_DNA"/>
</dbReference>
<reference evidence="8 20" key="9">
    <citation type="submission" date="2019-10" db="EMBL/GenBank/DDBJ databases">
        <title>Comparative genomic analysis of antimicrobial resistant Escherichia coli of diverse origin.</title>
        <authorList>
            <person name="Ghatak S."/>
            <person name="Milton A.P."/>
            <person name="Rhetso K."/>
            <person name="Purkait D."/>
            <person name="Das S."/>
            <person name="Puro K.-U."/>
            <person name="Shakuntala I."/>
            <person name="Sen A."/>
            <person name="Sanjukta R."/>
            <person name="Priya G.B."/>
            <person name="Mawlong M."/>
            <person name="Lyngdoh V."/>
            <person name="Rynghang J."/>
            <person name="Mawphlang B.L."/>
        </authorList>
    </citation>
    <scope>NUCLEOTIDE SEQUENCE [LARGE SCALE GENOMIC DNA]</scope>
    <source>
        <strain evidence="8 20">SE161</strain>
    </source>
</reference>
<evidence type="ECO:0000313" key="6">
    <source>
        <dbReference type="EMBL" id="MDA4181002.1"/>
    </source>
</evidence>
<dbReference type="EMBL" id="QEMT01000035">
    <property type="protein sequence ID" value="PWH59000.1"/>
    <property type="molecule type" value="Genomic_DNA"/>
</dbReference>
<dbReference type="RefSeq" id="WP_001077735.1">
    <property type="nucleotide sequence ID" value="NZ_AP019803.1"/>
</dbReference>
<accession>A0A0J3W8B2</accession>
<evidence type="ECO:0000313" key="1">
    <source>
        <dbReference type="EMBL" id="EFE8675407.1"/>
    </source>
</evidence>
<gene>
    <name evidence="2" type="ORF">BKL28_003393</name>
    <name evidence="7" type="ORF">D9D43_25130</name>
    <name evidence="9" type="ORF">DD762_18680</name>
    <name evidence="1" type="ORF">F7N46_20215</name>
    <name evidence="8" type="ORF">F9B07_24015</name>
    <name evidence="13" type="ORF">FKO60_26070</name>
    <name evidence="10" type="ORF">FTV93_13195</name>
    <name evidence="3" type="ORF">HEP34_001473</name>
    <name evidence="4" type="ORF">HL563_23295</name>
    <name evidence="5" type="ORF">HLZ39_09270</name>
    <name evidence="12" type="ORF">NCTC11112_03539</name>
    <name evidence="11" type="ORF">NCTC7927_04448</name>
    <name evidence="6" type="ORF">NY836_27315</name>
</gene>
<evidence type="ECO:0000313" key="2">
    <source>
        <dbReference type="EMBL" id="EFH0044566.1"/>
    </source>
</evidence>
<dbReference type="Proteomes" id="UP000533482">
    <property type="component" value="Unassembled WGS sequence"/>
</dbReference>
<reference evidence="15 16" key="3">
    <citation type="submission" date="2018-06" db="EMBL/GenBank/DDBJ databases">
        <authorList>
            <consortium name="Pathogen Informatics"/>
            <person name="Doyle S."/>
        </authorList>
    </citation>
    <scope>NUCLEOTIDE SEQUENCE [LARGE SCALE GENOMIC DNA]</scope>
    <source>
        <strain evidence="12 16">NCTC11112</strain>
        <strain evidence="11 15">NCTC7927</strain>
    </source>
</reference>
<evidence type="ECO:0000313" key="3">
    <source>
        <dbReference type="EMBL" id="EFM1445172.1"/>
    </source>
</evidence>
<dbReference type="EMBL" id="DABGKQ010000009">
    <property type="protein sequence ID" value="HAJ5804688.1"/>
    <property type="molecule type" value="Genomic_DNA"/>
</dbReference>
<reference evidence="10 18" key="8">
    <citation type="submission" date="2019-08" db="EMBL/GenBank/DDBJ databases">
        <authorList>
            <person name="Chen F.-J."/>
            <person name="Wu H.-C."/>
            <person name="Liao Y.-C."/>
            <person name="Kuo S.-C."/>
        </authorList>
    </citation>
    <scope>NUCLEOTIDE SEQUENCE [LARGE SCALE GENOMIC DNA]</scope>
    <source>
        <strain evidence="10 18">NCYU-26-73</strain>
    </source>
</reference>
<dbReference type="Proteomes" id="UP000254043">
    <property type="component" value="Unassembled WGS sequence"/>
</dbReference>
<evidence type="ECO:0000313" key="17">
    <source>
        <dbReference type="Proteomes" id="UP000272336"/>
    </source>
</evidence>
<dbReference type="EMBL" id="RNLZ01000082">
    <property type="protein sequence ID" value="MGE16798.1"/>
    <property type="molecule type" value="Genomic_DNA"/>
</dbReference>
<dbReference type="EMBL" id="DABGYN010000078">
    <property type="protein sequence ID" value="HAJ0836580.1"/>
    <property type="molecule type" value="Genomic_DNA"/>
</dbReference>
<protein>
    <submittedName>
        <fullName evidence="8">Uncharacterized protein</fullName>
    </submittedName>
</protein>
<evidence type="ECO:0000313" key="8">
    <source>
        <dbReference type="EMBL" id="MTE91823.1"/>
    </source>
</evidence>
<evidence type="ECO:0000313" key="24">
    <source>
        <dbReference type="Proteomes" id="UP000842519"/>
    </source>
</evidence>
<evidence type="ECO:0000313" key="13">
    <source>
        <dbReference type="EMBL" id="TZE40837.1"/>
    </source>
</evidence>
<accession>A0A0D8WDC4</accession>
<dbReference type="Proteomes" id="UP000324120">
    <property type="component" value="Unassembled WGS sequence"/>
</dbReference>
<dbReference type="Proteomes" id="UP000842519">
    <property type="component" value="Unassembled WGS sequence"/>
</dbReference>
<evidence type="ECO:0000313" key="11">
    <source>
        <dbReference type="EMBL" id="STF95527.1"/>
    </source>
</evidence>
<dbReference type="Proteomes" id="UP000528199">
    <property type="component" value="Unassembled WGS sequence"/>
</dbReference>
<dbReference type="Proteomes" id="UP000519182">
    <property type="component" value="Unassembled WGS sequence"/>
</dbReference>
<evidence type="ECO:0000313" key="16">
    <source>
        <dbReference type="Proteomes" id="UP000254817"/>
    </source>
</evidence>
<dbReference type="Proteomes" id="UP000272336">
    <property type="component" value="Unassembled WGS sequence"/>
</dbReference>
<dbReference type="EMBL" id="WCEW01000044">
    <property type="protein sequence ID" value="MTE91823.1"/>
    <property type="molecule type" value="Genomic_DNA"/>
</dbReference>
<evidence type="ECO:0000313" key="15">
    <source>
        <dbReference type="Proteomes" id="UP000254043"/>
    </source>
</evidence>
<dbReference type="Proteomes" id="UP000254817">
    <property type="component" value="Unassembled WGS sequence"/>
</dbReference>
<reference evidence="7 17" key="5">
    <citation type="submission" date="2018-10" db="EMBL/GenBank/DDBJ databases">
        <authorList>
            <consortium name="NARMS: The National Antimicrobial Resistance Monitoring System"/>
        </authorList>
    </citation>
    <scope>NUCLEOTIDE SEQUENCE [LARGE SCALE GENOMIC DNA]</scope>
    <source>
        <strain evidence="7 17">CVM N17EC0060</strain>
        <strain evidence="1 23">FSIS11923834</strain>
    </source>
</reference>
<dbReference type="EMBL" id="AASOHJ010000031">
    <property type="protein sequence ID" value="EFE8675407.1"/>
    <property type="molecule type" value="Genomic_DNA"/>
</dbReference>
<sequence>MNQYIANYIEKMASFSTVLSETVSLANEYWHPETPPVVMLFSQIGKTIVKNFYEMGDIEREKIFKHVEDGMVSIDDELATVVATGLIEAIVTATDSNSLLWKDVSKFLGDKSKSHALVWKDFGQE</sequence>
<organism evidence="8 20">
    <name type="scientific">Escherichia coli</name>
    <dbReference type="NCBI Taxonomy" id="562"/>
    <lineage>
        <taxon>Bacteria</taxon>
        <taxon>Pseudomonadati</taxon>
        <taxon>Pseudomonadota</taxon>
        <taxon>Gammaproteobacteria</taxon>
        <taxon>Enterobacterales</taxon>
        <taxon>Enterobacteriaceae</taxon>
        <taxon>Escherichia</taxon>
    </lineage>
</organism>
<proteinExistence type="predicted"/>
<reference evidence="6" key="12">
    <citation type="submission" date="2022-08" db="EMBL/GenBank/DDBJ databases">
        <title>Genome sequencing of human pathogens.</title>
        <authorList>
            <person name="Cao X."/>
        </authorList>
    </citation>
    <scope>NUCLEOTIDE SEQUENCE</scope>
    <source>
        <strain evidence="6">EC16126</strain>
    </source>
</reference>
<name>A0A0D8WDC4_ECOLX</name>
<evidence type="ECO:0000313" key="10">
    <source>
        <dbReference type="EMBL" id="QED74495.1"/>
    </source>
</evidence>
<evidence type="ECO:0000313" key="21">
    <source>
        <dbReference type="Proteomes" id="UP000519182"/>
    </source>
</evidence>
<evidence type="ECO:0000313" key="23">
    <source>
        <dbReference type="Proteomes" id="UP000533482"/>
    </source>
</evidence>
<dbReference type="EMBL" id="UGAW01000001">
    <property type="protein sequence ID" value="STG53009.1"/>
    <property type="molecule type" value="Genomic_DNA"/>
</dbReference>
<reference evidence="3 21" key="11">
    <citation type="submission" date="2020-04" db="EMBL/GenBank/DDBJ databases">
        <authorList>
            <consortium name="GenomeTrakr network: Whole genome sequencing for foodborne pathogen traceback"/>
        </authorList>
    </citation>
    <scope>NUCLEOTIDE SEQUENCE [LARGE SCALE GENOMIC DNA]</scope>
    <source>
        <strain evidence="3 21">PSU-2464</strain>
    </source>
</reference>
<dbReference type="EMBL" id="AATJYL010000010">
    <property type="protein sequence ID" value="EFM1445172.1"/>
    <property type="molecule type" value="Genomic_DNA"/>
</dbReference>
<evidence type="ECO:0000313" key="12">
    <source>
        <dbReference type="EMBL" id="STG53009.1"/>
    </source>
</evidence>
<dbReference type="EMBL" id="VHKY01000046">
    <property type="protein sequence ID" value="TZE40837.1"/>
    <property type="molecule type" value="Genomic_DNA"/>
</dbReference>
<dbReference type="AlphaFoldDB" id="A0A0D8WDC4"/>
<dbReference type="Proteomes" id="UP001211064">
    <property type="component" value="Unassembled WGS sequence"/>
</dbReference>
<reference evidence="4 24" key="1">
    <citation type="journal article" date="2018" name="Genome Biol.">
        <title>SKESA: strategic k-mer extension for scrupulous assemblies.</title>
        <authorList>
            <person name="Souvorov A."/>
            <person name="Agarwala R."/>
            <person name="Lipman D.J."/>
        </authorList>
    </citation>
    <scope>NUCLEOTIDE SEQUENCE [LARGE SCALE GENOMIC DNA]</scope>
    <source>
        <strain evidence="4">EC00618</strain>
        <strain evidence="24">ecoli[ST-405]</strain>
        <strain evidence="5">Ecoli[ST-405]</strain>
    </source>
</reference>
<dbReference type="Proteomes" id="UP000486847">
    <property type="component" value="Unassembled WGS sequence"/>
</dbReference>
<evidence type="ECO:0000313" key="19">
    <source>
        <dbReference type="Proteomes" id="UP000324120"/>
    </source>
</evidence>
<reference evidence="2 22" key="4">
    <citation type="submission" date="2018-08" db="EMBL/GenBank/DDBJ databases">
        <authorList>
            <consortium name="PulseNet: The National Subtyping Network for Foodborne Disease Surveillance"/>
            <person name="Tarr C.L."/>
            <person name="Trees E."/>
            <person name="Katz L.S."/>
            <person name="Carleton-Romer H.A."/>
            <person name="Stroika S."/>
            <person name="Kucerova Z."/>
            <person name="Roache K.F."/>
            <person name="Sabol A.L."/>
            <person name="Besser J."/>
            <person name="Gerner-Smidt P."/>
        </authorList>
    </citation>
    <scope>NUCLEOTIDE SEQUENCE [LARGE SCALE GENOMIC DNA]</scope>
    <source>
        <strain evidence="2 22">PNUSAE004760</strain>
    </source>
</reference>
<dbReference type="Proteomes" id="UP000321299">
    <property type="component" value="Chromosome"/>
</dbReference>
<evidence type="ECO:0000313" key="7">
    <source>
        <dbReference type="EMBL" id="MGE16798.1"/>
    </source>
</evidence>
<dbReference type="EMBL" id="JANWOR010000768">
    <property type="protein sequence ID" value="MDA4181002.1"/>
    <property type="molecule type" value="Genomic_DNA"/>
</dbReference>
<dbReference type="Proteomes" id="UP000245761">
    <property type="component" value="Unassembled WGS sequence"/>
</dbReference>
<evidence type="ECO:0000313" key="14">
    <source>
        <dbReference type="Proteomes" id="UP000245761"/>
    </source>
</evidence>
<dbReference type="EMBL" id="CP042615">
    <property type="protein sequence ID" value="QED74495.1"/>
    <property type="molecule type" value="Genomic_DNA"/>
</dbReference>
<evidence type="ECO:0000313" key="5">
    <source>
        <dbReference type="EMBL" id="HAJ5804688.1"/>
    </source>
</evidence>
<reference evidence="13 19" key="6">
    <citation type="submission" date="2019-06" db="EMBL/GenBank/DDBJ databases">
        <title>The presence and diversity of blaCTX-M among Escherichia coli from urban wastewater and feedlot cattle, in Alberta, Canada.</title>
        <authorList>
            <person name="Cormier A.C."/>
            <person name="Chalmer G."/>
            <person name="Cook S.R."/>
            <person name="Zaheer R."/>
            <person name="Hannon S.J."/>
            <person name="Booker C.W."/>
            <person name="Read R."/>
            <person name="Gow S.P."/>
            <person name="Mcallister T.A."/>
            <person name="Boerlin P."/>
        </authorList>
    </citation>
    <scope>NUCLEOTIDE SEQUENCE [LARGE SCALE GENOMIC DNA]</scope>
    <source>
        <strain evidence="13 19">347</strain>
    </source>
</reference>
<reference evidence="5" key="10">
    <citation type="submission" date="2019-11" db="EMBL/GenBank/DDBJ databases">
        <authorList>
            <consortium name="NCBI Pathogen Detection Project"/>
        </authorList>
    </citation>
    <scope>NUCLEOTIDE SEQUENCE</scope>
    <source>
        <strain evidence="4">EC00618</strain>
        <strain evidence="5">Ecoli[ST-405]</strain>
    </source>
</reference>
<reference evidence="9 14" key="2">
    <citation type="submission" date="2018-04" db="EMBL/GenBank/DDBJ databases">
        <title>Draft Genomic Sequencing Of Potential Extraintestinal Pathogenic Escherichia coli B8S56 Isolated from Retail Chicken Skin.</title>
        <authorList>
            <person name="Xu A."/>
            <person name="Tilman S."/>
            <person name="Wisser-Parker K."/>
            <person name="Scullen O.J."/>
            <person name="Sommers C."/>
        </authorList>
    </citation>
    <scope>NUCLEOTIDE SEQUENCE [LARGE SCALE GENOMIC DNA]</scope>
    <source>
        <strain evidence="9 14">B8S56</strain>
    </source>
</reference>
<evidence type="ECO:0000313" key="18">
    <source>
        <dbReference type="Proteomes" id="UP000321299"/>
    </source>
</evidence>
<evidence type="ECO:0000313" key="4">
    <source>
        <dbReference type="EMBL" id="HAJ0836580.1"/>
    </source>
</evidence>
<evidence type="ECO:0000313" key="9">
    <source>
        <dbReference type="EMBL" id="PWH59000.1"/>
    </source>
</evidence>
<reference evidence="10 18" key="7">
    <citation type="submission" date="2019-08" db="EMBL/GenBank/DDBJ databases">
        <title>Plasmid- and chromosome-located mcr-3 in mcr-1-positive Escherichia coli from diseased swine, Taiwan.</title>
        <authorList>
            <person name="Hsu C.-Y."/>
            <person name="Huang W.-C."/>
            <person name="Lauderdale T.-L."/>
        </authorList>
    </citation>
    <scope>NUCLEOTIDE SEQUENCE [LARGE SCALE GENOMIC DNA]</scope>
    <source>
        <strain evidence="10 18">NCYU-26-73</strain>
    </source>
</reference>